<dbReference type="SUPFAM" id="SSF89733">
    <property type="entry name" value="L-sulfolactate dehydrogenase-like"/>
    <property type="match status" value="1"/>
</dbReference>
<dbReference type="AlphaFoldDB" id="A0A382RHE3"/>
<feature type="non-terminal residue" evidence="3">
    <location>
        <position position="175"/>
    </location>
</feature>
<evidence type="ECO:0000256" key="2">
    <source>
        <dbReference type="ARBA" id="ARBA00023002"/>
    </source>
</evidence>
<proteinExistence type="inferred from homology"/>
<evidence type="ECO:0000256" key="1">
    <source>
        <dbReference type="ARBA" id="ARBA00006056"/>
    </source>
</evidence>
<feature type="non-terminal residue" evidence="3">
    <location>
        <position position="1"/>
    </location>
</feature>
<dbReference type="Gene3D" id="3.30.1370.60">
    <property type="entry name" value="Hypothetical oxidoreductase yiak, domain 2"/>
    <property type="match status" value="1"/>
</dbReference>
<dbReference type="InterPro" id="IPR043144">
    <property type="entry name" value="Mal/L-sulf/L-lact_DH-like_ah"/>
</dbReference>
<evidence type="ECO:0000313" key="3">
    <source>
        <dbReference type="EMBL" id="SVC97103.1"/>
    </source>
</evidence>
<dbReference type="InterPro" id="IPR043143">
    <property type="entry name" value="Mal/L-sulf/L-lact_DH-like_NADP"/>
</dbReference>
<dbReference type="InterPro" id="IPR036111">
    <property type="entry name" value="Mal/L-sulfo/L-lacto_DH-like_sf"/>
</dbReference>
<evidence type="ECO:0008006" key="4">
    <source>
        <dbReference type="Google" id="ProtNLM"/>
    </source>
</evidence>
<accession>A0A382RHE3</accession>
<protein>
    <recommendedName>
        <fullName evidence="4">Ldh family oxidoreductase</fullName>
    </recommendedName>
</protein>
<dbReference type="Pfam" id="PF02615">
    <property type="entry name" value="Ldh_2"/>
    <property type="match status" value="1"/>
</dbReference>
<dbReference type="PANTHER" id="PTHR11091">
    <property type="entry name" value="OXIDOREDUCTASE-RELATED"/>
    <property type="match status" value="1"/>
</dbReference>
<name>A0A382RHE3_9ZZZZ</name>
<gene>
    <name evidence="3" type="ORF">METZ01_LOCUS349957</name>
</gene>
<sequence length="175" mass="18296">VPANELNDFVRELFRHAGMSEKDAGVMADLLVLTDLRGVHSHGAQAAAGYIEMMRDGRVNPRPNVRVVSSTTTTRTYDGDGGMGHLPSLQAAEWVAHTAAAHGVAAATTTNHFHFGGAGKYSRLALAHGCIGFATSSHRFYPKGHIGGAGGGSPFSFAVPAGERPPLVIDMAASF</sequence>
<dbReference type="EMBL" id="UINC01121736">
    <property type="protein sequence ID" value="SVC97103.1"/>
    <property type="molecule type" value="Genomic_DNA"/>
</dbReference>
<dbReference type="GO" id="GO:0016491">
    <property type="term" value="F:oxidoreductase activity"/>
    <property type="evidence" value="ECO:0007669"/>
    <property type="project" value="UniProtKB-KW"/>
</dbReference>
<keyword evidence="2" id="KW-0560">Oxidoreductase</keyword>
<comment type="similarity">
    <text evidence="1">Belongs to the LDH2/MDH2 oxidoreductase family.</text>
</comment>
<reference evidence="3" key="1">
    <citation type="submission" date="2018-05" db="EMBL/GenBank/DDBJ databases">
        <authorList>
            <person name="Lanie J.A."/>
            <person name="Ng W.-L."/>
            <person name="Kazmierczak K.M."/>
            <person name="Andrzejewski T.M."/>
            <person name="Davidsen T.M."/>
            <person name="Wayne K.J."/>
            <person name="Tettelin H."/>
            <person name="Glass J.I."/>
            <person name="Rusch D."/>
            <person name="Podicherti R."/>
            <person name="Tsui H.-C.T."/>
            <person name="Winkler M.E."/>
        </authorList>
    </citation>
    <scope>NUCLEOTIDE SEQUENCE</scope>
</reference>
<dbReference type="InterPro" id="IPR003767">
    <property type="entry name" value="Malate/L-lactate_DH-like"/>
</dbReference>
<organism evidence="3">
    <name type="scientific">marine metagenome</name>
    <dbReference type="NCBI Taxonomy" id="408172"/>
    <lineage>
        <taxon>unclassified sequences</taxon>
        <taxon>metagenomes</taxon>
        <taxon>ecological metagenomes</taxon>
    </lineage>
</organism>
<dbReference type="Gene3D" id="1.10.1530.10">
    <property type="match status" value="1"/>
</dbReference>
<dbReference type="PANTHER" id="PTHR11091:SF0">
    <property type="entry name" value="MALATE DEHYDROGENASE"/>
    <property type="match status" value="1"/>
</dbReference>